<dbReference type="PIR" id="D83704">
    <property type="entry name" value="D83704"/>
</dbReference>
<gene>
    <name evidence="3" type="ordered locus">BH0436</name>
</gene>
<keyword evidence="1" id="KW-1133">Transmembrane helix</keyword>
<keyword evidence="1" id="KW-0812">Transmembrane</keyword>
<evidence type="ECO:0000259" key="2">
    <source>
        <dbReference type="Pfam" id="PF01609"/>
    </source>
</evidence>
<dbReference type="GO" id="GO:0006313">
    <property type="term" value="P:DNA transposition"/>
    <property type="evidence" value="ECO:0007669"/>
    <property type="project" value="InterPro"/>
</dbReference>
<sequence>MVDDRNVCMCLTVAISTMNALILWQMMVTFLTRLRKNEVIREVYAFKLHEDTTILSDQIILIATTQNRTENYFRLLRVLDSKGNELQLLTNRFDLSTEDISERYKSCWAIELFFKWVKGSKSFTVKVNGPSTIKCLSH</sequence>
<dbReference type="eggNOG" id="COG3385">
    <property type="taxonomic scope" value="Bacteria"/>
</dbReference>
<protein>
    <submittedName>
        <fullName evidence="3">Transposase (14)</fullName>
    </submittedName>
</protein>
<proteinExistence type="predicted"/>
<dbReference type="InterPro" id="IPR012337">
    <property type="entry name" value="RNaseH-like_sf"/>
</dbReference>
<dbReference type="KEGG" id="bha:BH0436"/>
<evidence type="ECO:0000256" key="1">
    <source>
        <dbReference type="SAM" id="Phobius"/>
    </source>
</evidence>
<reference evidence="3 4" key="1">
    <citation type="journal article" date="2000" name="Nucleic Acids Res.">
        <title>Complete genome sequence of the alkaliphilic bacterium Bacillus halodurans and genomic sequence comparison with Bacillus subtilis.</title>
        <authorList>
            <person name="Takami H."/>
            <person name="Nakasone K."/>
            <person name="Takaki Y."/>
            <person name="Maeno G."/>
            <person name="Sasaki R."/>
            <person name="Masui N."/>
            <person name="Fuji F."/>
            <person name="Hirama C."/>
            <person name="Nakamura Y."/>
            <person name="Ogasawara N."/>
            <person name="Kuhara S."/>
            <person name="Horikoshi K."/>
        </authorList>
    </citation>
    <scope>NUCLEOTIDE SEQUENCE [LARGE SCALE GENOMIC DNA]</scope>
    <source>
        <strain evidence="4">ATCC BAA-125 / DSM 18197 / FERM 7344 / JCM 9153 / C-125</strain>
    </source>
</reference>
<dbReference type="SUPFAM" id="SSF53098">
    <property type="entry name" value="Ribonuclease H-like"/>
    <property type="match status" value="1"/>
</dbReference>
<dbReference type="GO" id="GO:0004803">
    <property type="term" value="F:transposase activity"/>
    <property type="evidence" value="ECO:0007669"/>
    <property type="project" value="InterPro"/>
</dbReference>
<dbReference type="Proteomes" id="UP000001258">
    <property type="component" value="Chromosome"/>
</dbReference>
<feature type="domain" description="Transposase IS4-like" evidence="2">
    <location>
        <begin position="28"/>
        <end position="119"/>
    </location>
</feature>
<dbReference type="AlphaFoldDB" id="Q9KFP3"/>
<evidence type="ECO:0000313" key="4">
    <source>
        <dbReference type="Proteomes" id="UP000001258"/>
    </source>
</evidence>
<dbReference type="GO" id="GO:0003677">
    <property type="term" value="F:DNA binding"/>
    <property type="evidence" value="ECO:0007669"/>
    <property type="project" value="InterPro"/>
</dbReference>
<feature type="transmembrane region" description="Helical" evidence="1">
    <location>
        <begin position="12"/>
        <end position="31"/>
    </location>
</feature>
<organism evidence="3 4">
    <name type="scientific">Halalkalibacterium halodurans (strain ATCC BAA-125 / DSM 18197 / FERM 7344 / JCM 9153 / C-125)</name>
    <name type="common">Bacillus halodurans</name>
    <dbReference type="NCBI Taxonomy" id="272558"/>
    <lineage>
        <taxon>Bacteria</taxon>
        <taxon>Bacillati</taxon>
        <taxon>Bacillota</taxon>
        <taxon>Bacilli</taxon>
        <taxon>Bacillales</taxon>
        <taxon>Bacillaceae</taxon>
        <taxon>Halalkalibacterium (ex Joshi et al. 2022)</taxon>
    </lineage>
</organism>
<dbReference type="InterPro" id="IPR002559">
    <property type="entry name" value="Transposase_11"/>
</dbReference>
<dbReference type="HOGENOM" id="CLU_1851127_0_0_9"/>
<accession>Q9KFP3</accession>
<dbReference type="STRING" id="272558.gene:10726289"/>
<evidence type="ECO:0000313" key="3">
    <source>
        <dbReference type="EMBL" id="BAB04155.1"/>
    </source>
</evidence>
<name>Q9KFP3_HALH5</name>
<dbReference type="Pfam" id="PF01609">
    <property type="entry name" value="DDE_Tnp_1"/>
    <property type="match status" value="1"/>
</dbReference>
<keyword evidence="4" id="KW-1185">Reference proteome</keyword>
<dbReference type="EMBL" id="BA000004">
    <property type="protein sequence ID" value="BAB04155.1"/>
    <property type="molecule type" value="Genomic_DNA"/>
</dbReference>
<keyword evidence="1" id="KW-0472">Membrane</keyword>